<gene>
    <name evidence="2" type="ORF">AXG93_1962s1110</name>
</gene>
<feature type="compositionally biased region" description="Polar residues" evidence="1">
    <location>
        <begin position="68"/>
        <end position="78"/>
    </location>
</feature>
<proteinExistence type="predicted"/>
<name>A0A176WEA6_MARPO</name>
<keyword evidence="3" id="KW-1185">Reference proteome</keyword>
<dbReference type="AlphaFoldDB" id="A0A176WEA6"/>
<protein>
    <submittedName>
        <fullName evidence="2">Uncharacterized protein</fullName>
    </submittedName>
</protein>
<dbReference type="Proteomes" id="UP000077202">
    <property type="component" value="Unassembled WGS sequence"/>
</dbReference>
<dbReference type="EMBL" id="LVLJ01001129">
    <property type="protein sequence ID" value="OAE31254.1"/>
    <property type="molecule type" value="Genomic_DNA"/>
</dbReference>
<feature type="region of interest" description="Disordered" evidence="1">
    <location>
        <begin position="57"/>
        <end position="83"/>
    </location>
</feature>
<comment type="caution">
    <text evidence="2">The sequence shown here is derived from an EMBL/GenBank/DDBJ whole genome shotgun (WGS) entry which is preliminary data.</text>
</comment>
<evidence type="ECO:0000313" key="2">
    <source>
        <dbReference type="EMBL" id="OAE31254.1"/>
    </source>
</evidence>
<evidence type="ECO:0000313" key="3">
    <source>
        <dbReference type="Proteomes" id="UP000077202"/>
    </source>
</evidence>
<sequence length="133" mass="14496">MDVLGSQSQSDADIRKQWQLDRSEVLVKSELRLVRVKASSGGIILMPLDACAPPVPPPLGRIAGRHGGTTTRPTSNRIDPSARSCDVEHKSYSSIVRKPLTGSAQYCRGEFAPSSIHAHAYFPQSDAPEWITE</sequence>
<evidence type="ECO:0000256" key="1">
    <source>
        <dbReference type="SAM" id="MobiDB-lite"/>
    </source>
</evidence>
<accession>A0A176WEA6</accession>
<reference evidence="2" key="1">
    <citation type="submission" date="2016-03" db="EMBL/GenBank/DDBJ databases">
        <title>Mechanisms controlling the formation of the plant cell surface in tip-growing cells are functionally conserved among land plants.</title>
        <authorList>
            <person name="Honkanen S."/>
            <person name="Jones V.A."/>
            <person name="Morieri G."/>
            <person name="Champion C."/>
            <person name="Hetherington A.J."/>
            <person name="Kelly S."/>
            <person name="Saint-Marcoux D."/>
            <person name="Proust H."/>
            <person name="Prescott H."/>
            <person name="Dolan L."/>
        </authorList>
    </citation>
    <scope>NUCLEOTIDE SEQUENCE [LARGE SCALE GENOMIC DNA]</scope>
    <source>
        <tissue evidence="2">Whole gametophyte</tissue>
    </source>
</reference>
<organism evidence="2 3">
    <name type="scientific">Marchantia polymorpha subsp. ruderalis</name>
    <dbReference type="NCBI Taxonomy" id="1480154"/>
    <lineage>
        <taxon>Eukaryota</taxon>
        <taxon>Viridiplantae</taxon>
        <taxon>Streptophyta</taxon>
        <taxon>Embryophyta</taxon>
        <taxon>Marchantiophyta</taxon>
        <taxon>Marchantiopsida</taxon>
        <taxon>Marchantiidae</taxon>
        <taxon>Marchantiales</taxon>
        <taxon>Marchantiaceae</taxon>
        <taxon>Marchantia</taxon>
    </lineage>
</organism>